<dbReference type="InterPro" id="IPR036770">
    <property type="entry name" value="Ankyrin_rpt-contain_sf"/>
</dbReference>
<gene>
    <name evidence="3" type="ORF">EXM22_03945</name>
</gene>
<dbReference type="Pfam" id="PF12796">
    <property type="entry name" value="Ank_2"/>
    <property type="match status" value="1"/>
</dbReference>
<keyword evidence="2" id="KW-0040">ANK repeat</keyword>
<dbReference type="OrthoDB" id="360612at2"/>
<keyword evidence="1" id="KW-0677">Repeat</keyword>
<keyword evidence="4" id="KW-1185">Reference proteome</keyword>
<reference evidence="3 4" key="1">
    <citation type="submission" date="2019-02" db="EMBL/GenBank/DDBJ databases">
        <title>Complete Genome Sequence and Methylome Analysis of free living Spirochaetas.</title>
        <authorList>
            <person name="Fomenkov A."/>
            <person name="Dubinina G."/>
            <person name="Leshcheva N."/>
            <person name="Mikheeva N."/>
            <person name="Grabovich M."/>
            <person name="Vincze T."/>
            <person name="Roberts R.J."/>
        </authorList>
    </citation>
    <scope>NUCLEOTIDE SEQUENCE [LARGE SCALE GENOMIC DNA]</scope>
    <source>
        <strain evidence="3 4">K2</strain>
    </source>
</reference>
<organism evidence="3 4">
    <name type="scientific">Oceanispirochaeta crateris</name>
    <dbReference type="NCBI Taxonomy" id="2518645"/>
    <lineage>
        <taxon>Bacteria</taxon>
        <taxon>Pseudomonadati</taxon>
        <taxon>Spirochaetota</taxon>
        <taxon>Spirochaetia</taxon>
        <taxon>Spirochaetales</taxon>
        <taxon>Spirochaetaceae</taxon>
        <taxon>Oceanispirochaeta</taxon>
    </lineage>
</organism>
<dbReference type="InterPro" id="IPR051637">
    <property type="entry name" value="Ank_repeat_dom-contain_49"/>
</dbReference>
<evidence type="ECO:0000313" key="4">
    <source>
        <dbReference type="Proteomes" id="UP000324209"/>
    </source>
</evidence>
<evidence type="ECO:0000256" key="1">
    <source>
        <dbReference type="ARBA" id="ARBA00022737"/>
    </source>
</evidence>
<sequence>MLSLTHEMKEEIRQVCMDMPGAEINRMIRRGISPFRLLILGSQTNSIPLIEQSLKEGAEINGRDQESWTPLMHASYYNHQEAIDCLLSHNALVHPRSDQGESAVYIAQKERNMKTVNLFNERLHMVRMKHAGILIEALKTIELERQKRPEARDRTALALSCIDRGYVWWIGEEYPQKVKKLFKKAYHLDPRVGAFPYASILASSGSHNEALDILEMIHKKKWTTIPREGMIESGLFVNLEGSDRWKRIMKRWPEPQGRSATA</sequence>
<dbReference type="KEGG" id="ock:EXM22_03945"/>
<name>A0A5C1QHY1_9SPIO</name>
<dbReference type="Proteomes" id="UP000324209">
    <property type="component" value="Chromosome"/>
</dbReference>
<proteinExistence type="predicted"/>
<dbReference type="EMBL" id="CP036150">
    <property type="protein sequence ID" value="QEN07181.1"/>
    <property type="molecule type" value="Genomic_DNA"/>
</dbReference>
<dbReference type="InterPro" id="IPR002110">
    <property type="entry name" value="Ankyrin_rpt"/>
</dbReference>
<dbReference type="Gene3D" id="1.25.40.20">
    <property type="entry name" value="Ankyrin repeat-containing domain"/>
    <property type="match status" value="1"/>
</dbReference>
<dbReference type="SUPFAM" id="SSF48403">
    <property type="entry name" value="Ankyrin repeat"/>
    <property type="match status" value="1"/>
</dbReference>
<protein>
    <submittedName>
        <fullName evidence="3">Ankyrin repeat domain-containing protein</fullName>
    </submittedName>
</protein>
<dbReference type="PANTHER" id="PTHR24180">
    <property type="entry name" value="CYCLIN-DEPENDENT KINASE INHIBITOR 2C-RELATED"/>
    <property type="match status" value="1"/>
</dbReference>
<evidence type="ECO:0000313" key="3">
    <source>
        <dbReference type="EMBL" id="QEN07181.1"/>
    </source>
</evidence>
<dbReference type="PANTHER" id="PTHR24180:SF45">
    <property type="entry name" value="POLY [ADP-RIBOSE] POLYMERASE TANKYRASE"/>
    <property type="match status" value="1"/>
</dbReference>
<dbReference type="RefSeq" id="WP_149485263.1">
    <property type="nucleotide sequence ID" value="NZ_CP036150.1"/>
</dbReference>
<evidence type="ECO:0000256" key="2">
    <source>
        <dbReference type="ARBA" id="ARBA00023043"/>
    </source>
</evidence>
<accession>A0A5C1QHY1</accession>
<dbReference type="AlphaFoldDB" id="A0A5C1QHY1"/>